<keyword evidence="6 11" id="KW-0808">Transferase</keyword>
<evidence type="ECO:0000256" key="4">
    <source>
        <dbReference type="ARBA" id="ARBA00022598"/>
    </source>
</evidence>
<keyword evidence="12" id="KW-1185">Reference proteome</keyword>
<accession>A4XMW7</accession>
<dbReference type="InterPro" id="IPR035809">
    <property type="entry name" value="NAPRTase_arc-type"/>
</dbReference>
<dbReference type="OrthoDB" id="9770610at2"/>
<dbReference type="GO" id="GO:0009435">
    <property type="term" value="P:NAD+ biosynthetic process"/>
    <property type="evidence" value="ECO:0007669"/>
    <property type="project" value="UniProtKB-UniPathway"/>
</dbReference>
<dbReference type="InterPro" id="IPR013785">
    <property type="entry name" value="Aldolase_TIM"/>
</dbReference>
<dbReference type="EMBL" id="CP000679">
    <property type="protein sequence ID" value="ABP68252.1"/>
    <property type="molecule type" value="Genomic_DNA"/>
</dbReference>
<evidence type="ECO:0000256" key="2">
    <source>
        <dbReference type="ARBA" id="ARBA00013236"/>
    </source>
</evidence>
<comment type="catalytic activity">
    <reaction evidence="8">
        <text>5-phospho-alpha-D-ribose 1-diphosphate + nicotinate + ATP + H2O = nicotinate beta-D-ribonucleotide + ADP + phosphate + diphosphate</text>
        <dbReference type="Rhea" id="RHEA:36163"/>
        <dbReference type="ChEBI" id="CHEBI:15377"/>
        <dbReference type="ChEBI" id="CHEBI:30616"/>
        <dbReference type="ChEBI" id="CHEBI:32544"/>
        <dbReference type="ChEBI" id="CHEBI:33019"/>
        <dbReference type="ChEBI" id="CHEBI:43474"/>
        <dbReference type="ChEBI" id="CHEBI:57502"/>
        <dbReference type="ChEBI" id="CHEBI:58017"/>
        <dbReference type="ChEBI" id="CHEBI:456216"/>
        <dbReference type="EC" id="6.3.4.21"/>
    </reaction>
</comment>
<dbReference type="SUPFAM" id="SSF51690">
    <property type="entry name" value="Nicotinate/Quinolinate PRTase C-terminal domain-like"/>
    <property type="match status" value="1"/>
</dbReference>
<dbReference type="STRING" id="351627.Csac_2681"/>
<dbReference type="GO" id="GO:0004516">
    <property type="term" value="F:nicotinate phosphoribosyltransferase activity"/>
    <property type="evidence" value="ECO:0007669"/>
    <property type="project" value="UniProtKB-EC"/>
</dbReference>
<evidence type="ECO:0000259" key="9">
    <source>
        <dbReference type="Pfam" id="PF01729"/>
    </source>
</evidence>
<evidence type="ECO:0000256" key="7">
    <source>
        <dbReference type="ARBA" id="ARBA00047445"/>
    </source>
</evidence>
<evidence type="ECO:0000256" key="6">
    <source>
        <dbReference type="ARBA" id="ARBA00022679"/>
    </source>
</evidence>
<dbReference type="GO" id="GO:0004514">
    <property type="term" value="F:nicotinate-nucleotide diphosphorylase (carboxylating) activity"/>
    <property type="evidence" value="ECO:0007669"/>
    <property type="project" value="UniProtKB-EC"/>
</dbReference>
<dbReference type="InterPro" id="IPR022412">
    <property type="entry name" value="Quinolinate_PRibosylTrfase_N"/>
</dbReference>
<dbReference type="eggNOG" id="COG1488">
    <property type="taxonomic scope" value="Bacteria"/>
</dbReference>
<dbReference type="Gene3D" id="3.20.20.70">
    <property type="entry name" value="Aldolase class I"/>
    <property type="match status" value="1"/>
</dbReference>
<dbReference type="NCBIfam" id="NF006415">
    <property type="entry name" value="PRK08662.1"/>
    <property type="match status" value="1"/>
</dbReference>
<reference evidence="11 12" key="1">
    <citation type="journal article" date="2008" name="Appl. Environ. Microbiol.">
        <title>Hydrogenomics of the extremely thermophilic bacterium Caldicellulosiruptor saccharolyticus.</title>
        <authorList>
            <person name="van de Werken H.J."/>
            <person name="Verhaart M.R."/>
            <person name="VanFossen A.L."/>
            <person name="Willquist K."/>
            <person name="Lewis D.L."/>
            <person name="Nichols J.D."/>
            <person name="Goorissen H.P."/>
            <person name="Mongodin E.F."/>
            <person name="Nelson K.E."/>
            <person name="van Niel E.W."/>
            <person name="Stams A.J."/>
            <person name="Ward D.E."/>
            <person name="de Vos W.M."/>
            <person name="van der Oost J."/>
            <person name="Kelly R.M."/>
            <person name="Kengen S.W."/>
        </authorList>
    </citation>
    <scope>NUCLEOTIDE SEQUENCE [LARGE SCALE GENOMIC DNA]</scope>
    <source>
        <strain evidence="12">ATCC 43494 / DSM 8903 / Tp8T 6331</strain>
    </source>
</reference>
<gene>
    <name evidence="11" type="ordered locus">Csac_2681</name>
</gene>
<evidence type="ECO:0000256" key="1">
    <source>
        <dbReference type="ARBA" id="ARBA00004952"/>
    </source>
</evidence>
<dbReference type="Pfam" id="PF02749">
    <property type="entry name" value="QRPTase_N"/>
    <property type="match status" value="1"/>
</dbReference>
<dbReference type="CDD" id="cd01571">
    <property type="entry name" value="NAPRTase_B"/>
    <property type="match status" value="1"/>
</dbReference>
<proteinExistence type="predicted"/>
<keyword evidence="3" id="KW-0597">Phosphoprotein</keyword>
<dbReference type="RefSeq" id="WP_011918168.1">
    <property type="nucleotide sequence ID" value="NC_009437.1"/>
</dbReference>
<sequence>MRINKLEDVEKIKVDTGRLFFSAQHDEIKMGLTTDIYFIKTLEVLRYLKKEDAVVKAEIFARRDGIFCGLPEVLNLLKDIDCKVYSLEEGESFSAKEVVMRIEGKYTEFGIFETPILGILASSSAWATAAHECKQAAGDKPILCFGARHIHPSVAPVMERAAKVGGADGVSCILAAKILGISPSGTIPHAAILIAGATEEVAIAYDKVIPEDSPRIILVDTFKDEAQEALDIARILKERLHGIRLDTPGERGGVTPELVYEVRKRLDLEGFSHVKIFVSGGLYPEKIKALSEAGADAFGVGSYISSAPPIDMTMDIKEVDGKPVAKRGRIPGVTINTRLKRVK</sequence>
<evidence type="ECO:0000256" key="5">
    <source>
        <dbReference type="ARBA" id="ARBA00022642"/>
    </source>
</evidence>
<dbReference type="KEGG" id="csc:Csac_2681"/>
<evidence type="ECO:0000259" key="10">
    <source>
        <dbReference type="Pfam" id="PF02749"/>
    </source>
</evidence>
<dbReference type="InterPro" id="IPR007229">
    <property type="entry name" value="Nic_PRibTrfase-Fam"/>
</dbReference>
<dbReference type="UniPathway" id="UPA00253">
    <property type="reaction ID" value="UER00457"/>
</dbReference>
<dbReference type="Pfam" id="PF01729">
    <property type="entry name" value="QRPTase_C"/>
    <property type="match status" value="1"/>
</dbReference>
<dbReference type="InterPro" id="IPR053190">
    <property type="entry name" value="NAPRTase-like"/>
</dbReference>
<evidence type="ECO:0000256" key="8">
    <source>
        <dbReference type="ARBA" id="ARBA00048668"/>
    </source>
</evidence>
<dbReference type="Gene3D" id="3.90.1170.20">
    <property type="entry name" value="Quinolinate phosphoribosyl transferase, N-terminal domain"/>
    <property type="match status" value="1"/>
</dbReference>
<dbReference type="InterPro" id="IPR036068">
    <property type="entry name" value="Nicotinate_pribotase-like_C"/>
</dbReference>
<dbReference type="Proteomes" id="UP000000256">
    <property type="component" value="Chromosome"/>
</dbReference>
<dbReference type="AlphaFoldDB" id="A4XMW7"/>
<feature type="domain" description="Quinolinate phosphoribosyl transferase C-terminal" evidence="9">
    <location>
        <begin position="127"/>
        <end position="315"/>
    </location>
</feature>
<dbReference type="SUPFAM" id="SSF54675">
    <property type="entry name" value="Nicotinate/Quinolinate PRTase N-terminal domain-like"/>
    <property type="match status" value="1"/>
</dbReference>
<dbReference type="HOGENOM" id="CLU_043773_0_0_9"/>
<dbReference type="EC" id="6.3.4.21" evidence="2"/>
<name>A4XMW7_CALS8</name>
<comment type="catalytic activity">
    <reaction evidence="7">
        <text>nicotinate beta-D-ribonucleotide + CO2 + diphosphate = quinolinate + 5-phospho-alpha-D-ribose 1-diphosphate + 2 H(+)</text>
        <dbReference type="Rhea" id="RHEA:12733"/>
        <dbReference type="ChEBI" id="CHEBI:15378"/>
        <dbReference type="ChEBI" id="CHEBI:16526"/>
        <dbReference type="ChEBI" id="CHEBI:29959"/>
        <dbReference type="ChEBI" id="CHEBI:33019"/>
        <dbReference type="ChEBI" id="CHEBI:57502"/>
        <dbReference type="ChEBI" id="CHEBI:58017"/>
        <dbReference type="EC" id="2.4.2.19"/>
    </reaction>
</comment>
<keyword evidence="4" id="KW-0436">Ligase</keyword>
<dbReference type="PANTHER" id="PTHR43202">
    <property type="entry name" value="NICOTINATE-NUCLEOTIDE PYROPHOSPHORYLASE"/>
    <property type="match status" value="1"/>
</dbReference>
<dbReference type="InterPro" id="IPR037128">
    <property type="entry name" value="Quinolinate_PRibosylTase_N_sf"/>
</dbReference>
<comment type="pathway">
    <text evidence="1">Cofactor biosynthesis; NAD(+) biosynthesis; nicotinate D-ribonucleotide from nicotinate: step 1/1.</text>
</comment>
<keyword evidence="5" id="KW-0662">Pyridine nucleotide biosynthesis</keyword>
<dbReference type="PANTHER" id="PTHR43202:SF1">
    <property type="entry name" value="NICOTINATE PHOSPHORIBOSYLTRANSFERASE"/>
    <property type="match status" value="1"/>
</dbReference>
<evidence type="ECO:0000313" key="11">
    <source>
        <dbReference type="EMBL" id="ABP68252.1"/>
    </source>
</evidence>
<dbReference type="InterPro" id="IPR002638">
    <property type="entry name" value="Quinolinate_PRibosylTrfase_C"/>
</dbReference>
<protein>
    <recommendedName>
        <fullName evidence="2">nicotinate phosphoribosyltransferase</fullName>
        <ecNumber evidence="2">6.3.4.21</ecNumber>
    </recommendedName>
</protein>
<feature type="domain" description="Quinolinate phosphoribosyl transferase N-terminal" evidence="10">
    <location>
        <begin position="35"/>
        <end position="124"/>
    </location>
</feature>
<organism evidence="11 12">
    <name type="scientific">Caldicellulosiruptor saccharolyticus (strain ATCC 43494 / DSM 8903 / Tp8T 6331)</name>
    <dbReference type="NCBI Taxonomy" id="351627"/>
    <lineage>
        <taxon>Bacteria</taxon>
        <taxon>Bacillati</taxon>
        <taxon>Bacillota</taxon>
        <taxon>Bacillota incertae sedis</taxon>
        <taxon>Caldicellulosiruptorales</taxon>
        <taxon>Caldicellulosiruptoraceae</taxon>
        <taxon>Caldicellulosiruptor</taxon>
    </lineage>
</organism>
<evidence type="ECO:0000256" key="3">
    <source>
        <dbReference type="ARBA" id="ARBA00022553"/>
    </source>
</evidence>
<evidence type="ECO:0000313" key="12">
    <source>
        <dbReference type="Proteomes" id="UP000000256"/>
    </source>
</evidence>
<dbReference type="PIRSF" id="PIRSF000484">
    <property type="entry name" value="NAPRT"/>
    <property type="match status" value="1"/>
</dbReference>